<dbReference type="GO" id="GO:0008277">
    <property type="term" value="P:regulation of G protein-coupled receptor signaling pathway"/>
    <property type="evidence" value="ECO:0007669"/>
    <property type="project" value="InterPro"/>
</dbReference>
<protein>
    <recommendedName>
        <fullName evidence="6">Regulator of G-protein signaling 9</fullName>
    </recommendedName>
</protein>
<dbReference type="GO" id="GO:0007601">
    <property type="term" value="P:visual perception"/>
    <property type="evidence" value="ECO:0007669"/>
    <property type="project" value="UniProtKB-KW"/>
</dbReference>
<accession>A0AA35JTA9</accession>
<feature type="compositionally biased region" description="Polar residues" evidence="7">
    <location>
        <begin position="516"/>
        <end position="548"/>
    </location>
</feature>
<dbReference type="GO" id="GO:0035556">
    <property type="term" value="P:intracellular signal transduction"/>
    <property type="evidence" value="ECO:0007669"/>
    <property type="project" value="InterPro"/>
</dbReference>
<dbReference type="InterPro" id="IPR016137">
    <property type="entry name" value="RGS"/>
</dbReference>
<feature type="domain" description="RGS" evidence="8">
    <location>
        <begin position="301"/>
        <end position="416"/>
    </location>
</feature>
<dbReference type="InterPro" id="IPR036390">
    <property type="entry name" value="WH_DNA-bd_sf"/>
</dbReference>
<evidence type="ECO:0000313" key="10">
    <source>
        <dbReference type="EMBL" id="CAI5765680.1"/>
    </source>
</evidence>
<sequence>MTIRRVDQGQRYRPRMAFLKKLEVLLVEMQDPSSGIKTHAQKVTVVDIPHAMTGSDMLQWLMQRLQITDEEALSLGSMIIRYGYIYPLQDSKNLNLRPDSSLYRFQTPYFWPTQQWAADDTDYAIYLAKKNIKRKGVLEEYEKENYNTLHKKINHKWDFVVMQAQEQYRTGKERKKEDRYALDCQEKAYWLVHRTAPGMQDALDYGLDRVTDPCENTKKTMDVYRREIMYYQQAIMKTTVKSSVSLGGIVKYCEQFRSNDCIISGCLPSNPWISDEVDFWDYNAKLVEIPTKSRVERWAFNFSELMRDPKGRQNFQLFLKKEFSGENLGFWEACEDLKYGDQSKVKEKAEEIYKTFLAPGARRWINIDGTTMGITVRGLKHPHRYVLDAAQTHIYMLMKKDSFGRYLKSPIYKEILSKAIVPQEAAVKKSSNNPFARRHLRSSPSPVVLRQQEEEAKAKEAAANVDITQLCQFTAPVPHLAIYSGTSDSPSTSNAFSSSRRVPSDRPLQCPGRITLPNSASSSSVKVAPDSTSVTGRNWDGPSSNSAPSFMESTEIAMDSELEPCRSSQYPMSSKTKLLPKPQMSSSLGRFLKLGCLNSPMFATFSPKCPGVTHGKVQPLDGLNPQLQQRSKKVSNFFQIKMEIPLESKVYPIDSEEEEEGSHWACKDSANEVICPWENLIEDGKAG</sequence>
<dbReference type="PANTHER" id="PTHR45746">
    <property type="entry name" value="LP21163P"/>
    <property type="match status" value="1"/>
</dbReference>
<dbReference type="PROSITE" id="PS50186">
    <property type="entry name" value="DEP"/>
    <property type="match status" value="1"/>
</dbReference>
<evidence type="ECO:0000256" key="2">
    <source>
        <dbReference type="ARBA" id="ARBA00022606"/>
    </source>
</evidence>
<dbReference type="FunFam" id="1.10.1240.60:FF:000001">
    <property type="entry name" value="Regulator of G-protein signaling 6"/>
    <property type="match status" value="1"/>
</dbReference>
<dbReference type="SMART" id="SM01224">
    <property type="entry name" value="G_gamma"/>
    <property type="match status" value="1"/>
</dbReference>
<keyword evidence="4" id="KW-0472">Membrane</keyword>
<keyword evidence="5" id="KW-0844">Vision</keyword>
<feature type="compositionally biased region" description="Polar residues" evidence="7">
    <location>
        <begin position="484"/>
        <end position="501"/>
    </location>
</feature>
<evidence type="ECO:0000256" key="5">
    <source>
        <dbReference type="ARBA" id="ARBA00023305"/>
    </source>
</evidence>
<dbReference type="Gene3D" id="1.10.167.10">
    <property type="entry name" value="Regulator of G-protein Signalling 4, domain 2"/>
    <property type="match status" value="1"/>
</dbReference>
<dbReference type="GO" id="GO:0005737">
    <property type="term" value="C:cytoplasm"/>
    <property type="evidence" value="ECO:0007669"/>
    <property type="project" value="TreeGrafter"/>
</dbReference>
<proteinExistence type="predicted"/>
<dbReference type="InterPro" id="IPR047017">
    <property type="entry name" value="RGS6/7/9/11_DHEX_sf"/>
</dbReference>
<evidence type="ECO:0000256" key="3">
    <source>
        <dbReference type="ARBA" id="ARBA00022700"/>
    </source>
</evidence>
<dbReference type="SMART" id="SM00049">
    <property type="entry name" value="DEP"/>
    <property type="match status" value="1"/>
</dbReference>
<dbReference type="AlphaFoldDB" id="A0AA35JTA9"/>
<dbReference type="InterPro" id="IPR000591">
    <property type="entry name" value="DEP_dom"/>
</dbReference>
<dbReference type="SUPFAM" id="SSF46785">
    <property type="entry name" value="Winged helix' DNA-binding domain"/>
    <property type="match status" value="1"/>
</dbReference>
<evidence type="ECO:0000256" key="6">
    <source>
        <dbReference type="ARBA" id="ARBA00034540"/>
    </source>
</evidence>
<dbReference type="FunFam" id="1.10.10.10:FF:000329">
    <property type="entry name" value="regulator of G-protein signaling 9 isoform X2"/>
    <property type="match status" value="1"/>
</dbReference>
<evidence type="ECO:0000256" key="7">
    <source>
        <dbReference type="SAM" id="MobiDB-lite"/>
    </source>
</evidence>
<keyword evidence="3" id="KW-0734">Signal transduction inhibitor</keyword>
<dbReference type="GO" id="GO:0043005">
    <property type="term" value="C:neuron projection"/>
    <property type="evidence" value="ECO:0007669"/>
    <property type="project" value="TreeGrafter"/>
</dbReference>
<dbReference type="InterPro" id="IPR036388">
    <property type="entry name" value="WH-like_DNA-bd_sf"/>
</dbReference>
<comment type="subcellular location">
    <subcellularLocation>
        <location evidence="1">Membrane</location>
        <topology evidence="1">Peripheral membrane protein</topology>
    </subcellularLocation>
</comment>
<evidence type="ECO:0000256" key="1">
    <source>
        <dbReference type="ARBA" id="ARBA00004170"/>
    </source>
</evidence>
<dbReference type="InterPro" id="IPR036305">
    <property type="entry name" value="RGS_sf"/>
</dbReference>
<dbReference type="InterPro" id="IPR015898">
    <property type="entry name" value="G-protein_gamma-like_dom"/>
</dbReference>
<dbReference type="Pfam" id="PF18148">
    <property type="entry name" value="RGS_DHEX"/>
    <property type="match status" value="1"/>
</dbReference>
<dbReference type="InterPro" id="IPR036284">
    <property type="entry name" value="GGL_sf"/>
</dbReference>
<evidence type="ECO:0000313" key="11">
    <source>
        <dbReference type="Proteomes" id="UP001178461"/>
    </source>
</evidence>
<dbReference type="GO" id="GO:0005096">
    <property type="term" value="F:GTPase activator activity"/>
    <property type="evidence" value="ECO:0007669"/>
    <property type="project" value="TreeGrafter"/>
</dbReference>
<dbReference type="InterPro" id="IPR040759">
    <property type="entry name" value="RGS_DHEX"/>
</dbReference>
<dbReference type="SUPFAM" id="SSF48097">
    <property type="entry name" value="Regulator of G-protein signaling, RGS"/>
    <property type="match status" value="1"/>
</dbReference>
<dbReference type="Pfam" id="PF00631">
    <property type="entry name" value="G-gamma"/>
    <property type="match status" value="1"/>
</dbReference>
<keyword evidence="2" id="KW-0716">Sensory transduction</keyword>
<dbReference type="PRINTS" id="PR01301">
    <property type="entry name" value="RGSPROTEIN"/>
</dbReference>
<evidence type="ECO:0000259" key="8">
    <source>
        <dbReference type="PROSITE" id="PS50132"/>
    </source>
</evidence>
<feature type="domain" description="DEP" evidence="9">
    <location>
        <begin position="32"/>
        <end position="107"/>
    </location>
</feature>
<dbReference type="InterPro" id="IPR047077">
    <property type="entry name" value="RGS9_RGS"/>
</dbReference>
<dbReference type="FunFam" id="1.10.167.10:FF:000001">
    <property type="entry name" value="Putative regulator of g-protein signaling 12"/>
    <property type="match status" value="1"/>
</dbReference>
<dbReference type="Gene3D" id="1.10.10.10">
    <property type="entry name" value="Winged helix-like DNA-binding domain superfamily/Winged helix DNA-binding domain"/>
    <property type="match status" value="1"/>
</dbReference>
<dbReference type="InterPro" id="IPR047016">
    <property type="entry name" value="RGS6/7/9/11"/>
</dbReference>
<evidence type="ECO:0000259" key="9">
    <source>
        <dbReference type="PROSITE" id="PS50186"/>
    </source>
</evidence>
<dbReference type="CDD" id="cd04450">
    <property type="entry name" value="DEP_RGS7-like"/>
    <property type="match status" value="1"/>
</dbReference>
<dbReference type="EMBL" id="OX395127">
    <property type="protein sequence ID" value="CAI5765680.1"/>
    <property type="molecule type" value="Genomic_DNA"/>
</dbReference>
<dbReference type="Pfam" id="PF00610">
    <property type="entry name" value="DEP"/>
    <property type="match status" value="1"/>
</dbReference>
<dbReference type="GO" id="GO:0005886">
    <property type="term" value="C:plasma membrane"/>
    <property type="evidence" value="ECO:0007669"/>
    <property type="project" value="TreeGrafter"/>
</dbReference>
<organism evidence="10 11">
    <name type="scientific">Podarcis lilfordi</name>
    <name type="common">Lilford's wall lizard</name>
    <dbReference type="NCBI Taxonomy" id="74358"/>
    <lineage>
        <taxon>Eukaryota</taxon>
        <taxon>Metazoa</taxon>
        <taxon>Chordata</taxon>
        <taxon>Craniata</taxon>
        <taxon>Vertebrata</taxon>
        <taxon>Euteleostomi</taxon>
        <taxon>Lepidosauria</taxon>
        <taxon>Squamata</taxon>
        <taxon>Bifurcata</taxon>
        <taxon>Unidentata</taxon>
        <taxon>Episquamata</taxon>
        <taxon>Laterata</taxon>
        <taxon>Lacertibaenia</taxon>
        <taxon>Lacertidae</taxon>
        <taxon>Podarcis</taxon>
    </lineage>
</organism>
<dbReference type="Gene3D" id="4.10.260.10">
    <property type="entry name" value="Transducin (heterotrimeric G protein), gamma chain"/>
    <property type="match status" value="1"/>
</dbReference>
<dbReference type="InterPro" id="IPR044926">
    <property type="entry name" value="RGS_subdomain_2"/>
</dbReference>
<dbReference type="CDD" id="cd08739">
    <property type="entry name" value="RGS_RGS9"/>
    <property type="match status" value="1"/>
</dbReference>
<evidence type="ECO:0000256" key="4">
    <source>
        <dbReference type="ARBA" id="ARBA00023136"/>
    </source>
</evidence>
<dbReference type="GO" id="GO:0009968">
    <property type="term" value="P:negative regulation of signal transduction"/>
    <property type="evidence" value="ECO:0007669"/>
    <property type="project" value="UniProtKB-KW"/>
</dbReference>
<dbReference type="SUPFAM" id="SSF48670">
    <property type="entry name" value="Transducin (heterotrimeric G protein), gamma chain"/>
    <property type="match status" value="1"/>
</dbReference>
<gene>
    <name evidence="10" type="ORF">PODLI_1B005731</name>
</gene>
<dbReference type="SMART" id="SM00315">
    <property type="entry name" value="RGS"/>
    <property type="match status" value="1"/>
</dbReference>
<reference evidence="10" key="1">
    <citation type="submission" date="2022-12" db="EMBL/GenBank/DDBJ databases">
        <authorList>
            <person name="Alioto T."/>
            <person name="Alioto T."/>
            <person name="Gomez Garrido J."/>
        </authorList>
    </citation>
    <scope>NUCLEOTIDE SEQUENCE</scope>
</reference>
<dbReference type="CDD" id="cd00068">
    <property type="entry name" value="GGL"/>
    <property type="match status" value="1"/>
</dbReference>
<name>A0AA35JTA9_9SAUR</name>
<dbReference type="PROSITE" id="PS50132">
    <property type="entry name" value="RGS"/>
    <property type="match status" value="1"/>
</dbReference>
<dbReference type="Proteomes" id="UP001178461">
    <property type="component" value="Chromosome 2"/>
</dbReference>
<dbReference type="Gene3D" id="1.10.1240.60">
    <property type="match status" value="1"/>
</dbReference>
<dbReference type="SMART" id="SM00224">
    <property type="entry name" value="GGL"/>
    <property type="match status" value="1"/>
</dbReference>
<feature type="region of interest" description="Disordered" evidence="7">
    <location>
        <begin position="484"/>
        <end position="548"/>
    </location>
</feature>
<dbReference type="Pfam" id="PF00615">
    <property type="entry name" value="RGS"/>
    <property type="match status" value="1"/>
</dbReference>
<dbReference type="PANTHER" id="PTHR45746:SF1">
    <property type="entry name" value="REGULATOR OF G-PROTEIN SIGNALING 9"/>
    <property type="match status" value="1"/>
</dbReference>
<keyword evidence="11" id="KW-1185">Reference proteome</keyword>
<dbReference type="GO" id="GO:0007186">
    <property type="term" value="P:G protein-coupled receptor signaling pathway"/>
    <property type="evidence" value="ECO:0007669"/>
    <property type="project" value="InterPro"/>
</dbReference>